<dbReference type="EMBL" id="JACVVK020000165">
    <property type="protein sequence ID" value="KAK7487390.1"/>
    <property type="molecule type" value="Genomic_DNA"/>
</dbReference>
<keyword evidence="4" id="KW-0067">ATP-binding</keyword>
<dbReference type="InterPro" id="IPR018109">
    <property type="entry name" value="Folylpolyglutamate_synth_CS"/>
</dbReference>
<evidence type="ECO:0000313" key="6">
    <source>
        <dbReference type="Proteomes" id="UP001519460"/>
    </source>
</evidence>
<dbReference type="InterPro" id="IPR036565">
    <property type="entry name" value="Mur-like_cat_sf"/>
</dbReference>
<dbReference type="AlphaFoldDB" id="A0ABD0KKQ8"/>
<gene>
    <name evidence="5" type="ORF">BaRGS_00021352</name>
</gene>
<proteinExistence type="inferred from homology"/>
<evidence type="ECO:0000256" key="3">
    <source>
        <dbReference type="ARBA" id="ARBA00022741"/>
    </source>
</evidence>
<comment type="caution">
    <text evidence="5">The sequence shown here is derived from an EMBL/GenBank/DDBJ whole genome shotgun (WGS) entry which is preliminary data.</text>
</comment>
<dbReference type="PANTHER" id="PTHR11136">
    <property type="entry name" value="FOLYLPOLYGLUTAMATE SYNTHASE-RELATED"/>
    <property type="match status" value="1"/>
</dbReference>
<keyword evidence="3" id="KW-0547">Nucleotide-binding</keyword>
<dbReference type="Proteomes" id="UP001519460">
    <property type="component" value="Unassembled WGS sequence"/>
</dbReference>
<evidence type="ECO:0008006" key="7">
    <source>
        <dbReference type="Google" id="ProtNLM"/>
    </source>
</evidence>
<keyword evidence="2" id="KW-0436">Ligase</keyword>
<accession>A0ABD0KKQ8</accession>
<dbReference type="SUPFAM" id="SSF53623">
    <property type="entry name" value="MurD-like peptide ligases, catalytic domain"/>
    <property type="match status" value="1"/>
</dbReference>
<protein>
    <recommendedName>
        <fullName evidence="7">Folylpoly-gamma-glutamate synthetase</fullName>
    </recommendedName>
</protein>
<evidence type="ECO:0000256" key="1">
    <source>
        <dbReference type="ARBA" id="ARBA00008276"/>
    </source>
</evidence>
<dbReference type="PROSITE" id="PS01011">
    <property type="entry name" value="FOLYLPOLYGLU_SYNT_1"/>
    <property type="match status" value="1"/>
</dbReference>
<keyword evidence="6" id="KW-1185">Reference proteome</keyword>
<dbReference type="InterPro" id="IPR001645">
    <property type="entry name" value="Folylpolyglutamate_synth"/>
</dbReference>
<name>A0ABD0KKQ8_9CAEN</name>
<dbReference type="GO" id="GO:0009396">
    <property type="term" value="P:folic acid-containing compound biosynthetic process"/>
    <property type="evidence" value="ECO:0007669"/>
    <property type="project" value="UniProtKB-ARBA"/>
</dbReference>
<dbReference type="GO" id="GO:0005524">
    <property type="term" value="F:ATP binding"/>
    <property type="evidence" value="ECO:0007669"/>
    <property type="project" value="UniProtKB-KW"/>
</dbReference>
<evidence type="ECO:0000256" key="4">
    <source>
        <dbReference type="ARBA" id="ARBA00022840"/>
    </source>
</evidence>
<dbReference type="GO" id="GO:0016881">
    <property type="term" value="F:acid-amino acid ligase activity"/>
    <property type="evidence" value="ECO:0007669"/>
    <property type="project" value="UniProtKB-ARBA"/>
</dbReference>
<organism evidence="5 6">
    <name type="scientific">Batillaria attramentaria</name>
    <dbReference type="NCBI Taxonomy" id="370345"/>
    <lineage>
        <taxon>Eukaryota</taxon>
        <taxon>Metazoa</taxon>
        <taxon>Spiralia</taxon>
        <taxon>Lophotrochozoa</taxon>
        <taxon>Mollusca</taxon>
        <taxon>Gastropoda</taxon>
        <taxon>Caenogastropoda</taxon>
        <taxon>Sorbeoconcha</taxon>
        <taxon>Cerithioidea</taxon>
        <taxon>Batillariidae</taxon>
        <taxon>Batillaria</taxon>
    </lineage>
</organism>
<dbReference type="PANTHER" id="PTHR11136:SF5">
    <property type="entry name" value="FOLYLPOLYGLUTAMATE SYNTHASE, MITOCHONDRIAL"/>
    <property type="match status" value="1"/>
</dbReference>
<dbReference type="Gene3D" id="3.40.1190.10">
    <property type="entry name" value="Mur-like, catalytic domain"/>
    <property type="match status" value="1"/>
</dbReference>
<comment type="similarity">
    <text evidence="1">Belongs to the folylpolyglutamate synthase family.</text>
</comment>
<evidence type="ECO:0000313" key="5">
    <source>
        <dbReference type="EMBL" id="KAK7487390.1"/>
    </source>
</evidence>
<evidence type="ECO:0000256" key="2">
    <source>
        <dbReference type="ARBA" id="ARBA00022598"/>
    </source>
</evidence>
<reference evidence="5 6" key="1">
    <citation type="journal article" date="2023" name="Sci. Data">
        <title>Genome assembly of the Korean intertidal mud-creeper Batillaria attramentaria.</title>
        <authorList>
            <person name="Patra A.K."/>
            <person name="Ho P.T."/>
            <person name="Jun S."/>
            <person name="Lee S.J."/>
            <person name="Kim Y."/>
            <person name="Won Y.J."/>
        </authorList>
    </citation>
    <scope>NUCLEOTIDE SEQUENCE [LARGE SCALE GENOMIC DNA]</scope>
    <source>
        <strain evidence="5">Wonlab-2016</strain>
    </source>
</reference>
<sequence>MALLSINERQMQDAILKQYMPEPPKDTSLKNTRNCLKWIDITLDELDKLSIIHVAGTKGKGSTCSYVESILRHHGYKTACFTSPHTVDYRERICINGQMVSKDVFSAAFWHVYEKLLLSKVQSFANLAFTLNSPHPW</sequence>